<dbReference type="Pfam" id="PF08669">
    <property type="entry name" value="GCV_T_C"/>
    <property type="match status" value="1"/>
</dbReference>
<sequence length="894" mass="100654">MWQRSKIVYNKFMARQRKVILLNQKQVRFTSKTTDSTITNLDDCPPKEAQVVICGGGVMGGAVAYHLSLMGLGSETVLVESGRLGGGTTWHASGLVGAFKPSLAQVKLAQDSIALYKHLEGKGLSTGWKQCGSLSLARTRDRMTAFRRMKAQSVSRNIECYLVSPEEAKQLCPLLRVDDLIGGLWIPGDGVGDPYQICLSLIKEAKNKGVRVYENCKVTKIINQENRVQAVETTHGTIKCEHFVNCAGFWARNVGKLSEPYVKVPLHPVEHYYLHTKPVNGLDPMTPVIRDLDGYIYFRENNGCILAGGFEPVAKPAFEDGSIPESTDDRFLPEDWDHFHILLEEMLHRIPSLGNVILEKLCNGPEAFSPDCKWIVGEAPEIRNYYVAAGMKTVGISAAGGVGRATAELIVNGSTSLDMYELDVSRFLGLHNNRKFLRDRVKEVPGMHYALQYPHHEFKTGRNLRMSPIYPKLREAGAVFGQVMGYERPSWFQPLNESDSTDIFQNYKLAYTNTFSKPPWFERVSLEYATCRESIGLSDYSSFTKIDLWSNGMEVVDLLQYLCSNDVDVPVGSIIHTGMQNYRGGYENDCSLARIAPNHYMMIAPTIQQTRCKYWISRHLPSDGSVAVSDVTSAYTAICIMGPATRQLLSELTDTDLNPKNFPFFTFKELDVGLANGIRTMNLTHTGELGYVLYIPNEFALHVYTRLIEAGGKYGIKHAGYYATRALRVEKFYAFWGQDLDTFTTPLECGRAWRVKFDKGVDFIGRDALLKQREEGVKRKYVQLLLNDHDLEFDTWCWGGEPIYRNGKYCGMTTTTGYGFTFKKQVCLGFVQNFDSEGRSQEVTNEYVLSGDYEVDVAGIKFHAKCHLHSPNLPTKFPDKERDAYHATRDQQTL</sequence>
<dbReference type="Gene3D" id="3.30.70.1400">
    <property type="entry name" value="Aminomethyltransferase beta-barrel domains"/>
    <property type="match status" value="1"/>
</dbReference>
<dbReference type="Proteomes" id="UP000614350">
    <property type="component" value="Unassembled WGS sequence"/>
</dbReference>
<dbReference type="FunFam" id="2.40.30.110:FF:000004">
    <property type="entry name" value="Pyruvate dehydrogenase phosphatase regulatory subunit, mitochondrial"/>
    <property type="match status" value="1"/>
</dbReference>
<accession>A0A834J2Q8</accession>
<comment type="similarity">
    <text evidence="1">Belongs to the GcvT family.</text>
</comment>
<dbReference type="Gene3D" id="2.40.30.110">
    <property type="entry name" value="Aminomethyltransferase beta-barrel domains"/>
    <property type="match status" value="1"/>
</dbReference>
<dbReference type="SUPFAM" id="SSF51905">
    <property type="entry name" value="FAD/NAD(P)-binding domain"/>
    <property type="match status" value="1"/>
</dbReference>
<dbReference type="SUPFAM" id="SSF103025">
    <property type="entry name" value="Folate-binding domain"/>
    <property type="match status" value="1"/>
</dbReference>
<dbReference type="Pfam" id="PF16350">
    <property type="entry name" value="FAO_M"/>
    <property type="match status" value="1"/>
</dbReference>
<evidence type="ECO:0008006" key="9">
    <source>
        <dbReference type="Google" id="ProtNLM"/>
    </source>
</evidence>
<evidence type="ECO:0000259" key="5">
    <source>
        <dbReference type="Pfam" id="PF08669"/>
    </source>
</evidence>
<dbReference type="InterPro" id="IPR006076">
    <property type="entry name" value="FAD-dep_OxRdtase"/>
</dbReference>
<dbReference type="Gene3D" id="3.30.9.10">
    <property type="entry name" value="D-Amino Acid Oxidase, subunit A, domain 2"/>
    <property type="match status" value="1"/>
</dbReference>
<dbReference type="FunFam" id="3.30.70.1400:FF:000003">
    <property type="entry name" value="Pyruvate dehydrogenase phosphatase regulatory subunit"/>
    <property type="match status" value="1"/>
</dbReference>
<evidence type="ECO:0000259" key="4">
    <source>
        <dbReference type="Pfam" id="PF01571"/>
    </source>
</evidence>
<evidence type="ECO:0000256" key="2">
    <source>
        <dbReference type="SAM" id="MobiDB-lite"/>
    </source>
</evidence>
<feature type="domain" description="Aminomethyltransferase C-terminal" evidence="5">
    <location>
        <begin position="779"/>
        <end position="866"/>
    </location>
</feature>
<dbReference type="Pfam" id="PF01571">
    <property type="entry name" value="GCV_T"/>
    <property type="match status" value="1"/>
</dbReference>
<dbReference type="InterPro" id="IPR006222">
    <property type="entry name" value="GCVT_N"/>
</dbReference>
<evidence type="ECO:0000313" key="8">
    <source>
        <dbReference type="Proteomes" id="UP000614350"/>
    </source>
</evidence>
<dbReference type="Pfam" id="PF01266">
    <property type="entry name" value="DAO"/>
    <property type="match status" value="1"/>
</dbReference>
<dbReference type="Gene3D" id="3.30.1360.120">
    <property type="entry name" value="Probable tRNA modification gtpase trme, domain 1"/>
    <property type="match status" value="1"/>
</dbReference>
<dbReference type="PANTHER" id="PTHR13847:SF257">
    <property type="entry name" value="FI22513P1"/>
    <property type="match status" value="1"/>
</dbReference>
<evidence type="ECO:0000256" key="1">
    <source>
        <dbReference type="ARBA" id="ARBA00008609"/>
    </source>
</evidence>
<feature type="domain" description="GCVT N-terminal" evidence="4">
    <location>
        <begin position="470"/>
        <end position="759"/>
    </location>
</feature>
<dbReference type="PANTHER" id="PTHR13847">
    <property type="entry name" value="SARCOSINE DEHYDROGENASE-RELATED"/>
    <property type="match status" value="1"/>
</dbReference>
<gene>
    <name evidence="7" type="ORF">HZH66_014085</name>
</gene>
<comment type="caution">
    <text evidence="7">The sequence shown here is derived from an EMBL/GenBank/DDBJ whole genome shotgun (WGS) entry which is preliminary data.</text>
</comment>
<dbReference type="InterPro" id="IPR032503">
    <property type="entry name" value="FAO_M"/>
</dbReference>
<organism evidence="7 8">
    <name type="scientific">Vespula vulgaris</name>
    <name type="common">Yellow jacket</name>
    <name type="synonym">Wasp</name>
    <dbReference type="NCBI Taxonomy" id="7454"/>
    <lineage>
        <taxon>Eukaryota</taxon>
        <taxon>Metazoa</taxon>
        <taxon>Ecdysozoa</taxon>
        <taxon>Arthropoda</taxon>
        <taxon>Hexapoda</taxon>
        <taxon>Insecta</taxon>
        <taxon>Pterygota</taxon>
        <taxon>Neoptera</taxon>
        <taxon>Endopterygota</taxon>
        <taxon>Hymenoptera</taxon>
        <taxon>Apocrita</taxon>
        <taxon>Aculeata</taxon>
        <taxon>Vespoidea</taxon>
        <taxon>Vespidae</taxon>
        <taxon>Vespinae</taxon>
        <taxon>Vespula</taxon>
    </lineage>
</organism>
<feature type="domain" description="FAD dependent oxidoreductase central" evidence="6">
    <location>
        <begin position="412"/>
        <end position="467"/>
    </location>
</feature>
<evidence type="ECO:0000259" key="3">
    <source>
        <dbReference type="Pfam" id="PF01266"/>
    </source>
</evidence>
<evidence type="ECO:0000313" key="7">
    <source>
        <dbReference type="EMBL" id="KAF7380709.1"/>
    </source>
</evidence>
<feature type="domain" description="FAD dependent oxidoreductase" evidence="3">
    <location>
        <begin position="51"/>
        <end position="409"/>
    </location>
</feature>
<dbReference type="EMBL" id="JACSEA010000021">
    <property type="protein sequence ID" value="KAF7380709.1"/>
    <property type="molecule type" value="Genomic_DNA"/>
</dbReference>
<reference evidence="7" key="1">
    <citation type="journal article" date="2020" name="G3 (Bethesda)">
        <title>High-Quality Assemblies for Three Invasive Social Wasps from the &lt;i&gt;Vespula&lt;/i&gt; Genus.</title>
        <authorList>
            <person name="Harrop T.W.R."/>
            <person name="Guhlin J."/>
            <person name="McLaughlin G.M."/>
            <person name="Permina E."/>
            <person name="Stockwell P."/>
            <person name="Gilligan J."/>
            <person name="Le Lec M.F."/>
            <person name="Gruber M.A.M."/>
            <person name="Quinn O."/>
            <person name="Lovegrove M."/>
            <person name="Duncan E.J."/>
            <person name="Remnant E.J."/>
            <person name="Van Eeckhoven J."/>
            <person name="Graham B."/>
            <person name="Knapp R.A."/>
            <person name="Langford K.W."/>
            <person name="Kronenberg Z."/>
            <person name="Press M.O."/>
            <person name="Eacker S.M."/>
            <person name="Wilson-Rankin E.E."/>
            <person name="Purcell J."/>
            <person name="Lester P.J."/>
            <person name="Dearden P.K."/>
        </authorList>
    </citation>
    <scope>NUCLEOTIDE SEQUENCE</scope>
    <source>
        <strain evidence="7">Marl-1</strain>
    </source>
</reference>
<dbReference type="InterPro" id="IPR013977">
    <property type="entry name" value="GcvT_C"/>
</dbReference>
<dbReference type="InterPro" id="IPR036188">
    <property type="entry name" value="FAD/NAD-bd_sf"/>
</dbReference>
<protein>
    <recommendedName>
        <fullName evidence="9">Pyruvate dehydrogenase phosphatase regulatory subunit, mitochondrial</fullName>
    </recommendedName>
</protein>
<evidence type="ECO:0000259" key="6">
    <source>
        <dbReference type="Pfam" id="PF16350"/>
    </source>
</evidence>
<dbReference type="AlphaFoldDB" id="A0A834J2Q8"/>
<dbReference type="SUPFAM" id="SSF54373">
    <property type="entry name" value="FAD-linked reductases, C-terminal domain"/>
    <property type="match status" value="1"/>
</dbReference>
<feature type="region of interest" description="Disordered" evidence="2">
    <location>
        <begin position="873"/>
        <end position="894"/>
    </location>
</feature>
<proteinExistence type="inferred from homology"/>
<feature type="compositionally biased region" description="Basic and acidic residues" evidence="2">
    <location>
        <begin position="877"/>
        <end position="894"/>
    </location>
</feature>
<name>A0A834J2Q8_VESVU</name>
<dbReference type="GO" id="GO:0005759">
    <property type="term" value="C:mitochondrial matrix"/>
    <property type="evidence" value="ECO:0007669"/>
    <property type="project" value="TreeGrafter"/>
</dbReference>
<keyword evidence="8" id="KW-1185">Reference proteome</keyword>
<dbReference type="SUPFAM" id="SSF101790">
    <property type="entry name" value="Aminomethyltransferase beta-barrel domain"/>
    <property type="match status" value="1"/>
</dbReference>
<dbReference type="InterPro" id="IPR029043">
    <property type="entry name" value="GcvT/YgfZ_C"/>
</dbReference>
<dbReference type="InterPro" id="IPR027266">
    <property type="entry name" value="TrmE/GcvT-like"/>
</dbReference>
<dbReference type="Gene3D" id="3.50.50.60">
    <property type="entry name" value="FAD/NAD(P)-binding domain"/>
    <property type="match status" value="1"/>
</dbReference>